<accession>A0A0J8QMN9</accession>
<evidence type="ECO:0000313" key="2">
    <source>
        <dbReference type="Proteomes" id="UP000054559"/>
    </source>
</evidence>
<dbReference type="AlphaFoldDB" id="A0A0J8QMN9"/>
<proteinExistence type="predicted"/>
<sequence length="120" mass="14207">MPRMQFDFLLANIANFIANRELSQFLYWNDIDKAVHTEIDPGDEDLFTEFLKEFFVGGAEYKSSEYFVTVIHVYILTLEQRACQRLRTQNRSWRCEQGDSLIINVWKHLLTGFNCLMPSF</sequence>
<protein>
    <submittedName>
        <fullName evidence="1">Uncharacterized protein</fullName>
    </submittedName>
</protein>
<organism evidence="1 2">
    <name type="scientific">Coccidioides immitis RMSCC 3703</name>
    <dbReference type="NCBI Taxonomy" id="454286"/>
    <lineage>
        <taxon>Eukaryota</taxon>
        <taxon>Fungi</taxon>
        <taxon>Dikarya</taxon>
        <taxon>Ascomycota</taxon>
        <taxon>Pezizomycotina</taxon>
        <taxon>Eurotiomycetes</taxon>
        <taxon>Eurotiomycetidae</taxon>
        <taxon>Onygenales</taxon>
        <taxon>Onygenaceae</taxon>
        <taxon>Coccidioides</taxon>
    </lineage>
</organism>
<reference evidence="2" key="1">
    <citation type="journal article" date="2010" name="Genome Res.">
        <title>Population genomic sequencing of Coccidioides fungi reveals recent hybridization and transposon control.</title>
        <authorList>
            <person name="Neafsey D.E."/>
            <person name="Barker B.M."/>
            <person name="Sharpton T.J."/>
            <person name="Stajich J.E."/>
            <person name="Park D.J."/>
            <person name="Whiston E."/>
            <person name="Hung C.-Y."/>
            <person name="McMahan C."/>
            <person name="White J."/>
            <person name="Sykes S."/>
            <person name="Heiman D."/>
            <person name="Young S."/>
            <person name="Zeng Q."/>
            <person name="Abouelleil A."/>
            <person name="Aftuck L."/>
            <person name="Bessette D."/>
            <person name="Brown A."/>
            <person name="FitzGerald M."/>
            <person name="Lui A."/>
            <person name="Macdonald J.P."/>
            <person name="Priest M."/>
            <person name="Orbach M.J."/>
            <person name="Galgiani J.N."/>
            <person name="Kirkland T.N."/>
            <person name="Cole G.T."/>
            <person name="Birren B.W."/>
            <person name="Henn M.R."/>
            <person name="Taylor J.W."/>
            <person name="Rounsley S.D."/>
        </authorList>
    </citation>
    <scope>NUCLEOTIDE SEQUENCE [LARGE SCALE GENOMIC DNA]</scope>
    <source>
        <strain evidence="2">RMSCC 3703</strain>
    </source>
</reference>
<dbReference type="Proteomes" id="UP000054559">
    <property type="component" value="Unassembled WGS sequence"/>
</dbReference>
<name>A0A0J8QMN9_COCIT</name>
<dbReference type="EMBL" id="DS268255">
    <property type="protein sequence ID" value="KMU73625.1"/>
    <property type="molecule type" value="Genomic_DNA"/>
</dbReference>
<gene>
    <name evidence="1" type="ORF">CISG_10210</name>
</gene>
<evidence type="ECO:0000313" key="1">
    <source>
        <dbReference type="EMBL" id="KMU73625.1"/>
    </source>
</evidence>